<gene>
    <name evidence="4" type="ORF">ACFSR1_02660</name>
</gene>
<accession>A0ABW5LCF4</accession>
<keyword evidence="1" id="KW-0812">Transmembrane</keyword>
<feature type="transmembrane region" description="Helical" evidence="1">
    <location>
        <begin position="289"/>
        <end position="309"/>
    </location>
</feature>
<evidence type="ECO:0000313" key="4">
    <source>
        <dbReference type="EMBL" id="MFD2561554.1"/>
    </source>
</evidence>
<evidence type="ECO:0000259" key="3">
    <source>
        <dbReference type="Pfam" id="PF25221"/>
    </source>
</evidence>
<keyword evidence="1" id="KW-1133">Transmembrane helix</keyword>
<comment type="caution">
    <text evidence="4">The sequence shown here is derived from an EMBL/GenBank/DDBJ whole genome shotgun (WGS) entry which is preliminary data.</text>
</comment>
<keyword evidence="5" id="KW-1185">Reference proteome</keyword>
<sequence length="380" mass="44319">MKNILSIIILFSQLSYASENIEISILTCSVGQEVYSVFGHTAIRIVDRSNNIDEVYNFGMFDFDTPNFEYKYLKGKLKYHRGVQQMEDFIKIYTYERRVVTEQILDLNADEKREILDRLRFLYKPENRFYLYSFLEKNCSTETRELLTYIGVDFENQKIEKSNRSLINSYLNEMPWLKLGINLVLGKSLDRNSNRNQSMFLPDYLQKEIDASTLKGKRLVKSEQTLNSIENKVGFNVQKIFSPIVLFSLLAVLFLFKFPKSFRIIISLGIGFTGLFILMLWIFSGHEEVKANLNIIWCNPLYLLYIPLLIKNKSNIILSFVLMISIVSAVFIWIIKVQVFDISIIPLLSILGILNLKEINREPGFLAWSELKEKIGKKLI</sequence>
<evidence type="ECO:0000313" key="5">
    <source>
        <dbReference type="Proteomes" id="UP001597319"/>
    </source>
</evidence>
<dbReference type="Proteomes" id="UP001597319">
    <property type="component" value="Unassembled WGS sequence"/>
</dbReference>
<organism evidence="4 5">
    <name type="scientific">Aquimarina rubra</name>
    <dbReference type="NCBI Taxonomy" id="1920033"/>
    <lineage>
        <taxon>Bacteria</taxon>
        <taxon>Pseudomonadati</taxon>
        <taxon>Bacteroidota</taxon>
        <taxon>Flavobacteriia</taxon>
        <taxon>Flavobacteriales</taxon>
        <taxon>Flavobacteriaceae</taxon>
        <taxon>Aquimarina</taxon>
    </lineage>
</organism>
<dbReference type="InterPro" id="IPR025178">
    <property type="entry name" value="Lnb_N"/>
</dbReference>
<feature type="transmembrane region" description="Helical" evidence="1">
    <location>
        <begin position="240"/>
        <end position="258"/>
    </location>
</feature>
<feature type="transmembrane region" description="Helical" evidence="1">
    <location>
        <begin position="316"/>
        <end position="334"/>
    </location>
</feature>
<feature type="domain" description="Lnb-like transmembrane" evidence="3">
    <location>
        <begin position="240"/>
        <end position="353"/>
    </location>
</feature>
<feature type="domain" description="Lnb N-terminal periplasmic" evidence="2">
    <location>
        <begin position="15"/>
        <end position="157"/>
    </location>
</feature>
<feature type="transmembrane region" description="Helical" evidence="1">
    <location>
        <begin position="265"/>
        <end position="283"/>
    </location>
</feature>
<dbReference type="EMBL" id="JBHULE010000002">
    <property type="protein sequence ID" value="MFD2561554.1"/>
    <property type="molecule type" value="Genomic_DNA"/>
</dbReference>
<dbReference type="InterPro" id="IPR057436">
    <property type="entry name" value="5TMH_Lnb"/>
</dbReference>
<name>A0ABW5LCF4_9FLAO</name>
<dbReference type="Pfam" id="PF13387">
    <property type="entry name" value="Lnb_N"/>
    <property type="match status" value="1"/>
</dbReference>
<evidence type="ECO:0000256" key="1">
    <source>
        <dbReference type="SAM" id="Phobius"/>
    </source>
</evidence>
<protein>
    <submittedName>
        <fullName evidence="4">DUF4105 domain-containing protein</fullName>
    </submittedName>
</protein>
<proteinExistence type="predicted"/>
<dbReference type="Pfam" id="PF25221">
    <property type="entry name" value="5TMH_Lnb"/>
    <property type="match status" value="1"/>
</dbReference>
<keyword evidence="1" id="KW-0472">Membrane</keyword>
<evidence type="ECO:0000259" key="2">
    <source>
        <dbReference type="Pfam" id="PF13387"/>
    </source>
</evidence>
<dbReference type="RefSeq" id="WP_378289347.1">
    <property type="nucleotide sequence ID" value="NZ_JBHULE010000002.1"/>
</dbReference>
<reference evidence="5" key="1">
    <citation type="journal article" date="2019" name="Int. J. Syst. Evol. Microbiol.">
        <title>The Global Catalogue of Microorganisms (GCM) 10K type strain sequencing project: providing services to taxonomists for standard genome sequencing and annotation.</title>
        <authorList>
            <consortium name="The Broad Institute Genomics Platform"/>
            <consortium name="The Broad Institute Genome Sequencing Center for Infectious Disease"/>
            <person name="Wu L."/>
            <person name="Ma J."/>
        </authorList>
    </citation>
    <scope>NUCLEOTIDE SEQUENCE [LARGE SCALE GENOMIC DNA]</scope>
    <source>
        <strain evidence="5">KCTC 52274</strain>
    </source>
</reference>
<feature type="transmembrane region" description="Helical" evidence="1">
    <location>
        <begin position="340"/>
        <end position="356"/>
    </location>
</feature>